<evidence type="ECO:0000313" key="4">
    <source>
        <dbReference type="Proteomes" id="UP000656077"/>
    </source>
</evidence>
<comment type="caution">
    <text evidence="3">The sequence shown here is derived from an EMBL/GenBank/DDBJ whole genome shotgun (WGS) entry which is preliminary data.</text>
</comment>
<dbReference type="Gene3D" id="1.20.120.330">
    <property type="entry name" value="Nucleotidyltransferases domain 2"/>
    <property type="match status" value="1"/>
</dbReference>
<accession>A0A964W248</accession>
<dbReference type="PANTHER" id="PTHR36565">
    <property type="entry name" value="UPF0332 PROTEIN TM_1000"/>
    <property type="match status" value="1"/>
</dbReference>
<dbReference type="EMBL" id="WSRQ01000010">
    <property type="protein sequence ID" value="MVX63743.1"/>
    <property type="molecule type" value="Genomic_DNA"/>
</dbReference>
<dbReference type="RefSeq" id="WP_160358837.1">
    <property type="nucleotide sequence ID" value="NZ_WSRQ01000010.1"/>
</dbReference>
<dbReference type="PANTHER" id="PTHR36565:SF1">
    <property type="entry name" value="UPF0332 PROTEIN TM_1000"/>
    <property type="match status" value="1"/>
</dbReference>
<evidence type="ECO:0000313" key="3">
    <source>
        <dbReference type="EMBL" id="MVX63743.1"/>
    </source>
</evidence>
<dbReference type="SUPFAM" id="SSF81593">
    <property type="entry name" value="Nucleotidyltransferase substrate binding subunit/domain"/>
    <property type="match status" value="1"/>
</dbReference>
<feature type="domain" description="HEPN" evidence="2">
    <location>
        <begin position="10"/>
        <end position="122"/>
    </location>
</feature>
<dbReference type="AlphaFoldDB" id="A0A964W248"/>
<dbReference type="Proteomes" id="UP000656077">
    <property type="component" value="Unassembled WGS sequence"/>
</dbReference>
<organism evidence="3 4">
    <name type="scientific">Clostridium chromiireducens</name>
    <dbReference type="NCBI Taxonomy" id="225345"/>
    <lineage>
        <taxon>Bacteria</taxon>
        <taxon>Bacillati</taxon>
        <taxon>Bacillota</taxon>
        <taxon>Clostridia</taxon>
        <taxon>Eubacteriales</taxon>
        <taxon>Clostridiaceae</taxon>
        <taxon>Clostridium</taxon>
    </lineage>
</organism>
<dbReference type="InterPro" id="IPR007842">
    <property type="entry name" value="HEPN_dom"/>
</dbReference>
<gene>
    <name evidence="3" type="ORF">GKZ28_08550</name>
</gene>
<evidence type="ECO:0000256" key="1">
    <source>
        <dbReference type="ARBA" id="ARBA00038248"/>
    </source>
</evidence>
<dbReference type="InterPro" id="IPR052226">
    <property type="entry name" value="UPF0332_toxin"/>
</dbReference>
<evidence type="ECO:0000259" key="2">
    <source>
        <dbReference type="Pfam" id="PF05168"/>
    </source>
</evidence>
<comment type="similarity">
    <text evidence="1">Belongs to the UPF0332 family.</text>
</comment>
<dbReference type="Pfam" id="PF05168">
    <property type="entry name" value="HEPN"/>
    <property type="match status" value="1"/>
</dbReference>
<name>A0A964W248_9CLOT</name>
<protein>
    <submittedName>
        <fullName evidence="3">HEPN domain-containing protein</fullName>
    </submittedName>
</protein>
<sequence length="130" mass="15320">MDNERMALCQYRLEKAKEDFEVSKLNFKESFFKASINRSYYSIFHATRALLALDSYDSKKHSGIIAYFNKNYIKTGKLDKKFSKIISKASNIRNESDYNDFFIASKDEAFEQLKDAEYFIDGIEKFIKEI</sequence>
<proteinExistence type="inferred from homology"/>
<reference evidence="3" key="1">
    <citation type="submission" date="2019-12" db="EMBL/GenBank/DDBJ databases">
        <title>Microbes associate with the intestines of laboratory mice.</title>
        <authorList>
            <person name="Navarre W."/>
            <person name="Wong E."/>
        </authorList>
    </citation>
    <scope>NUCLEOTIDE SEQUENCE</scope>
    <source>
        <strain evidence="3">NM79_F5</strain>
    </source>
</reference>